<dbReference type="Proteomes" id="UP000492821">
    <property type="component" value="Unassembled WGS sequence"/>
</dbReference>
<reference evidence="3" key="2">
    <citation type="submission" date="2020-10" db="UniProtKB">
        <authorList>
            <consortium name="WormBaseParasite"/>
        </authorList>
    </citation>
    <scope>IDENTIFICATION</scope>
</reference>
<evidence type="ECO:0000256" key="1">
    <source>
        <dbReference type="SAM" id="SignalP"/>
    </source>
</evidence>
<feature type="chain" id="PRO_5028842714" evidence="1">
    <location>
        <begin position="18"/>
        <end position="133"/>
    </location>
</feature>
<protein>
    <submittedName>
        <fullName evidence="3">Saposin B-type domain-containing protein</fullName>
    </submittedName>
</protein>
<reference evidence="2" key="1">
    <citation type="journal article" date="2013" name="Genetics">
        <title>The draft genome and transcriptome of Panagrellus redivivus are shaped by the harsh demands of a free-living lifestyle.</title>
        <authorList>
            <person name="Srinivasan J."/>
            <person name="Dillman A.R."/>
            <person name="Macchietto M.G."/>
            <person name="Heikkinen L."/>
            <person name="Lakso M."/>
            <person name="Fracchia K.M."/>
            <person name="Antoshechkin I."/>
            <person name="Mortazavi A."/>
            <person name="Wong G."/>
            <person name="Sternberg P.W."/>
        </authorList>
    </citation>
    <scope>NUCLEOTIDE SEQUENCE [LARGE SCALE GENOMIC DNA]</scope>
    <source>
        <strain evidence="2">MT8872</strain>
    </source>
</reference>
<evidence type="ECO:0000313" key="2">
    <source>
        <dbReference type="Proteomes" id="UP000492821"/>
    </source>
</evidence>
<feature type="signal peptide" evidence="1">
    <location>
        <begin position="1"/>
        <end position="17"/>
    </location>
</feature>
<organism evidence="2 3">
    <name type="scientific">Panagrellus redivivus</name>
    <name type="common">Microworm</name>
    <dbReference type="NCBI Taxonomy" id="6233"/>
    <lineage>
        <taxon>Eukaryota</taxon>
        <taxon>Metazoa</taxon>
        <taxon>Ecdysozoa</taxon>
        <taxon>Nematoda</taxon>
        <taxon>Chromadorea</taxon>
        <taxon>Rhabditida</taxon>
        <taxon>Tylenchina</taxon>
        <taxon>Panagrolaimomorpha</taxon>
        <taxon>Panagrolaimoidea</taxon>
        <taxon>Panagrolaimidae</taxon>
        <taxon>Panagrellus</taxon>
    </lineage>
</organism>
<accession>A0A7E4WBE6</accession>
<dbReference type="WBParaSite" id="Pan_g9678.t1">
    <property type="protein sequence ID" value="Pan_g9678.t1"/>
    <property type="gene ID" value="Pan_g9678"/>
</dbReference>
<dbReference type="AlphaFoldDB" id="A0A7E4WBE6"/>
<name>A0A7E4WBE6_PANRE</name>
<proteinExistence type="predicted"/>
<keyword evidence="1" id="KW-0732">Signal</keyword>
<evidence type="ECO:0000313" key="3">
    <source>
        <dbReference type="WBParaSite" id="Pan_g9678.t1"/>
    </source>
</evidence>
<keyword evidence="2" id="KW-1185">Reference proteome</keyword>
<sequence>MKVIFITVFVLASFVSAFGNPFERGECQYCSQNVDYIRGILPQFVEKVCDKYDYRCDENADDVEYAAKITKSLLVHYLRKADTANPPIHIDCLQFYTPSTFNSLLNSYKKRVSTSSICSSWITCANVLSLIFC</sequence>